<dbReference type="InterPro" id="IPR003741">
    <property type="entry name" value="LUD_dom"/>
</dbReference>
<dbReference type="eggNOG" id="COG1556">
    <property type="taxonomic scope" value="Bacteria"/>
</dbReference>
<dbReference type="PATRIC" id="fig|269796.9.peg.1481"/>
<feature type="domain" description="LUD" evidence="1">
    <location>
        <begin position="42"/>
        <end position="221"/>
    </location>
</feature>
<reference evidence="2 3" key="1">
    <citation type="journal article" date="2011" name="Stand. Genomic Sci.">
        <title>Complete genome sequence of Rhodospirillum rubrum type strain (S1).</title>
        <authorList>
            <person name="Munk A.C."/>
            <person name="Copeland A."/>
            <person name="Lucas S."/>
            <person name="Lapidus A."/>
            <person name="Del Rio T.G."/>
            <person name="Barry K."/>
            <person name="Detter J.C."/>
            <person name="Hammon N."/>
            <person name="Israni S."/>
            <person name="Pitluck S."/>
            <person name="Brettin T."/>
            <person name="Bruce D."/>
            <person name="Han C."/>
            <person name="Tapia R."/>
            <person name="Gilna P."/>
            <person name="Schmutz J."/>
            <person name="Larimer F."/>
            <person name="Land M."/>
            <person name="Kyrpides N.C."/>
            <person name="Mavromatis K."/>
            <person name="Richardson P."/>
            <person name="Rohde M."/>
            <person name="Goker M."/>
            <person name="Klenk H.P."/>
            <person name="Zhang Y."/>
            <person name="Roberts G.P."/>
            <person name="Reslewic S."/>
            <person name="Schwartz D.C."/>
        </authorList>
    </citation>
    <scope>NUCLEOTIDE SEQUENCE [LARGE SCALE GENOMIC DNA]</scope>
    <source>
        <strain evidence="3">ATCC 11170 / ATH 1.1.1 / DSM 467 / LMG 4362 / NCIMB 8255 / S1</strain>
    </source>
</reference>
<gene>
    <name evidence="2" type="ordered locus">Rru_A1411</name>
</gene>
<dbReference type="KEGG" id="rru:Rru_A1411"/>
<proteinExistence type="predicted"/>
<evidence type="ECO:0000313" key="3">
    <source>
        <dbReference type="Proteomes" id="UP000001929"/>
    </source>
</evidence>
<dbReference type="InterPro" id="IPR024185">
    <property type="entry name" value="FTHF_cligase-like_sf"/>
</dbReference>
<dbReference type="AlphaFoldDB" id="Q2RUI3"/>
<dbReference type="Gene3D" id="3.40.50.10420">
    <property type="entry name" value="NagB/RpiA/CoA transferase-like"/>
    <property type="match status" value="1"/>
</dbReference>
<name>Q2RUI3_RHORT</name>
<protein>
    <recommendedName>
        <fullName evidence="1">LUD domain-containing protein</fullName>
    </recommendedName>
</protein>
<dbReference type="EMBL" id="CP000230">
    <property type="protein sequence ID" value="ABC22212.1"/>
    <property type="molecule type" value="Genomic_DNA"/>
</dbReference>
<dbReference type="PhylomeDB" id="Q2RUI3"/>
<dbReference type="STRING" id="269796.Rru_A1411"/>
<dbReference type="InterPro" id="IPR037171">
    <property type="entry name" value="NagB/RpiA_transferase-like"/>
</dbReference>
<organism evidence="2 3">
    <name type="scientific">Rhodospirillum rubrum (strain ATCC 11170 / ATH 1.1.1 / DSM 467 / LMG 4362 / NCIMB 8255 / S1)</name>
    <dbReference type="NCBI Taxonomy" id="269796"/>
    <lineage>
        <taxon>Bacteria</taxon>
        <taxon>Pseudomonadati</taxon>
        <taxon>Pseudomonadota</taxon>
        <taxon>Alphaproteobacteria</taxon>
        <taxon>Rhodospirillales</taxon>
        <taxon>Rhodospirillaceae</taxon>
        <taxon>Rhodospirillum</taxon>
    </lineage>
</organism>
<dbReference type="EnsemblBacteria" id="ABC22212">
    <property type="protein sequence ID" value="ABC22212"/>
    <property type="gene ID" value="Rru_A1411"/>
</dbReference>
<accession>Q2RUI3</accession>
<dbReference type="PANTHER" id="PTHR43682:SF1">
    <property type="entry name" value="LACTATE UTILIZATION PROTEIN C"/>
    <property type="match status" value="1"/>
</dbReference>
<dbReference type="Pfam" id="PF02589">
    <property type="entry name" value="LUD_dom"/>
    <property type="match status" value="1"/>
</dbReference>
<dbReference type="HOGENOM" id="CLU_090664_1_2_5"/>
<evidence type="ECO:0000259" key="1">
    <source>
        <dbReference type="Pfam" id="PF02589"/>
    </source>
</evidence>
<dbReference type="SUPFAM" id="SSF100950">
    <property type="entry name" value="NagB/RpiA/CoA transferase-like"/>
    <property type="match status" value="1"/>
</dbReference>
<dbReference type="RefSeq" id="WP_011389165.1">
    <property type="nucleotide sequence ID" value="NC_007643.1"/>
</dbReference>
<dbReference type="Proteomes" id="UP000001929">
    <property type="component" value="Chromosome"/>
</dbReference>
<sequence length="223" mass="23667">MNDTARAAILARLRAAPRSPAPAYPRPGTPAWAPPVHGSERLARFTALLEAAHAEVYQASATDWPARLAELLEQKAVARLLYAPTTPAGRQLAQAWGEATDGRPRLIAYDRPVEAMKETLVSGVEAALTGTLGGIAHTGSLVLWPTPDEPRLMSLLPPLHIALVEETAIADSLSALIASQHWAKAMPTNALLISGPSKTADIEQTLAYGVHGPKALIVLVIRP</sequence>
<keyword evidence="3" id="KW-1185">Reference proteome</keyword>
<evidence type="ECO:0000313" key="2">
    <source>
        <dbReference type="EMBL" id="ABC22212.1"/>
    </source>
</evidence>
<dbReference type="PANTHER" id="PTHR43682">
    <property type="entry name" value="LACTATE UTILIZATION PROTEIN C"/>
    <property type="match status" value="1"/>
</dbReference>